<dbReference type="Proteomes" id="UP000593564">
    <property type="component" value="Unassembled WGS sequence"/>
</dbReference>
<keyword evidence="1" id="KW-1133">Transmembrane helix</keyword>
<feature type="transmembrane region" description="Helical" evidence="1">
    <location>
        <begin position="20"/>
        <end position="41"/>
    </location>
</feature>
<dbReference type="AlphaFoldDB" id="A0A7J7G4N5"/>
<sequence length="63" mass="7454">MEKGKMKDANTHKHYLVDRLPIQKLSSSSFLFYFIYFSSFVSSMEKRIQNHSSTPLGVQWKPR</sequence>
<evidence type="ECO:0000256" key="1">
    <source>
        <dbReference type="SAM" id="Phobius"/>
    </source>
</evidence>
<dbReference type="EMBL" id="JACBKZ010000013">
    <property type="protein sequence ID" value="KAF5934951.1"/>
    <property type="molecule type" value="Genomic_DNA"/>
</dbReference>
<evidence type="ECO:0000313" key="2">
    <source>
        <dbReference type="EMBL" id="KAF5934951.1"/>
    </source>
</evidence>
<keyword evidence="1" id="KW-0812">Transmembrane</keyword>
<gene>
    <name evidence="2" type="ORF">HYC85_026080</name>
</gene>
<keyword evidence="3" id="KW-1185">Reference proteome</keyword>
<protein>
    <submittedName>
        <fullName evidence="2">Uncharacterized protein</fullName>
    </submittedName>
</protein>
<keyword evidence="1" id="KW-0472">Membrane</keyword>
<name>A0A7J7G4N5_CAMSI</name>
<evidence type="ECO:0000313" key="3">
    <source>
        <dbReference type="Proteomes" id="UP000593564"/>
    </source>
</evidence>
<reference evidence="2 3" key="2">
    <citation type="submission" date="2020-07" db="EMBL/GenBank/DDBJ databases">
        <title>Genome assembly of wild tea tree DASZ reveals pedigree and selection history of tea varieties.</title>
        <authorList>
            <person name="Zhang W."/>
        </authorList>
    </citation>
    <scope>NUCLEOTIDE SEQUENCE [LARGE SCALE GENOMIC DNA]</scope>
    <source>
        <strain evidence="3">cv. G240</strain>
        <tissue evidence="2">Leaf</tissue>
    </source>
</reference>
<organism evidence="2 3">
    <name type="scientific">Camellia sinensis</name>
    <name type="common">Tea plant</name>
    <name type="synonym">Thea sinensis</name>
    <dbReference type="NCBI Taxonomy" id="4442"/>
    <lineage>
        <taxon>Eukaryota</taxon>
        <taxon>Viridiplantae</taxon>
        <taxon>Streptophyta</taxon>
        <taxon>Embryophyta</taxon>
        <taxon>Tracheophyta</taxon>
        <taxon>Spermatophyta</taxon>
        <taxon>Magnoliopsida</taxon>
        <taxon>eudicotyledons</taxon>
        <taxon>Gunneridae</taxon>
        <taxon>Pentapetalae</taxon>
        <taxon>asterids</taxon>
        <taxon>Ericales</taxon>
        <taxon>Theaceae</taxon>
        <taxon>Camellia</taxon>
    </lineage>
</organism>
<comment type="caution">
    <text evidence="2">The sequence shown here is derived from an EMBL/GenBank/DDBJ whole genome shotgun (WGS) entry which is preliminary data.</text>
</comment>
<proteinExistence type="predicted"/>
<accession>A0A7J7G4N5</accession>
<reference evidence="3" key="1">
    <citation type="journal article" date="2020" name="Nat. Commun.">
        <title>Genome assembly of wild tea tree DASZ reveals pedigree and selection history of tea varieties.</title>
        <authorList>
            <person name="Zhang W."/>
            <person name="Zhang Y."/>
            <person name="Qiu H."/>
            <person name="Guo Y."/>
            <person name="Wan H."/>
            <person name="Zhang X."/>
            <person name="Scossa F."/>
            <person name="Alseekh S."/>
            <person name="Zhang Q."/>
            <person name="Wang P."/>
            <person name="Xu L."/>
            <person name="Schmidt M.H."/>
            <person name="Jia X."/>
            <person name="Li D."/>
            <person name="Zhu A."/>
            <person name="Guo F."/>
            <person name="Chen W."/>
            <person name="Ni D."/>
            <person name="Usadel B."/>
            <person name="Fernie A.R."/>
            <person name="Wen W."/>
        </authorList>
    </citation>
    <scope>NUCLEOTIDE SEQUENCE [LARGE SCALE GENOMIC DNA]</scope>
    <source>
        <strain evidence="3">cv. G240</strain>
    </source>
</reference>